<dbReference type="OrthoDB" id="4956084at2"/>
<evidence type="ECO:0000313" key="1">
    <source>
        <dbReference type="EMBL" id="NNA98896.1"/>
    </source>
</evidence>
<dbReference type="Proteomes" id="UP000542111">
    <property type="component" value="Unassembled WGS sequence"/>
</dbReference>
<dbReference type="RefSeq" id="WP_076961937.1">
    <property type="nucleotide sequence ID" value="NZ_CBCRYT010000016.1"/>
</dbReference>
<reference evidence="1 2" key="1">
    <citation type="journal article" date="2020" name="Front. Microbiol.">
        <title>Genetic Organization of the aprX-lipA2 Operon Affects the Proteolytic Potential of Pseudomonas Species in Milk.</title>
        <authorList>
            <person name="Maier C."/>
            <person name="Huptas C."/>
            <person name="von Neubeck M."/>
            <person name="Scherer S."/>
            <person name="Wenning M."/>
            <person name="Lucking G."/>
        </authorList>
    </citation>
    <scope>NUCLEOTIDE SEQUENCE [LARGE SCALE GENOMIC DNA]</scope>
    <source>
        <strain evidence="1 2">G4779</strain>
    </source>
</reference>
<accession>A0A7Y1QNC8</accession>
<dbReference type="Pfam" id="PF05717">
    <property type="entry name" value="TnpB_IS66"/>
    <property type="match status" value="1"/>
</dbReference>
<comment type="caution">
    <text evidence="1">The sequence shown here is derived from an EMBL/GenBank/DDBJ whole genome shotgun (WGS) entry which is preliminary data.</text>
</comment>
<organism evidence="1 2">
    <name type="scientific">Pseudomonas gessardii</name>
    <dbReference type="NCBI Taxonomy" id="78544"/>
    <lineage>
        <taxon>Bacteria</taxon>
        <taxon>Pseudomonadati</taxon>
        <taxon>Pseudomonadota</taxon>
        <taxon>Gammaproteobacteria</taxon>
        <taxon>Pseudomonadales</taxon>
        <taxon>Pseudomonadaceae</taxon>
        <taxon>Pseudomonas</taxon>
    </lineage>
</organism>
<name>A0A7Y1QNC8_9PSED</name>
<dbReference type="GeneID" id="71767896"/>
<proteinExistence type="predicted"/>
<dbReference type="PANTHER" id="PTHR36455:SF1">
    <property type="entry name" value="BLR8292 PROTEIN"/>
    <property type="match status" value="1"/>
</dbReference>
<evidence type="ECO:0000313" key="2">
    <source>
        <dbReference type="Proteomes" id="UP000542111"/>
    </source>
</evidence>
<dbReference type="PANTHER" id="PTHR36455">
    <property type="match status" value="1"/>
</dbReference>
<protein>
    <submittedName>
        <fullName evidence="1">IS66 family insertion sequence element accessory protein TnpB</fullName>
    </submittedName>
</protein>
<sequence length="111" mass="12348">MIRIDSIWLATEPMDMRAGTETALARVIAVFGAAKPHCAYLFANRRGNRMKVLVHDGLGIWLAARRLNQGKFHWPGIRQGLELELNTEQLQALVLGLPWQRMGSGGAITLL</sequence>
<dbReference type="AlphaFoldDB" id="A0A7Y1QNC8"/>
<gene>
    <name evidence="1" type="primary">tnpB</name>
    <name evidence="1" type="ORF">HBO33_27455</name>
</gene>
<dbReference type="NCBIfam" id="NF033819">
    <property type="entry name" value="IS66_TnpB"/>
    <property type="match status" value="1"/>
</dbReference>
<dbReference type="InterPro" id="IPR008878">
    <property type="entry name" value="Transposase_IS66_Orf2"/>
</dbReference>
<dbReference type="EMBL" id="JAAQYP010000072">
    <property type="protein sequence ID" value="NNA98896.1"/>
    <property type="molecule type" value="Genomic_DNA"/>
</dbReference>